<sequence length="228" mass="26546">MTYHLNSNHYPQLDVLTRSRMNMLKNLFMQMNQVVTPAKRYYAAERFKADELYQEGHPYIAELIASLEKLQRTAVPFWDFESLNNLGPTDKLDALDLYFLSKSQTGGNYELFYYSPVEKFVEYVKEEEDPRWWSKAYDKSLEFHDGDLALFITANMNRSIRLFGERGYRLCMLEGGRLTERLVRSSQEGGGSSLVPVMTFYDKPVQELLGVDGYYDVVLSSLIFRGEE</sequence>
<evidence type="ECO:0000313" key="2">
    <source>
        <dbReference type="Proteomes" id="UP001500340"/>
    </source>
</evidence>
<keyword evidence="2" id="KW-1185">Reference proteome</keyword>
<accession>A0ABN0YRI6</accession>
<evidence type="ECO:0000313" key="1">
    <source>
        <dbReference type="EMBL" id="GAA0407163.1"/>
    </source>
</evidence>
<gene>
    <name evidence="1" type="ORF">GCM10008933_41740</name>
</gene>
<dbReference type="Gene3D" id="3.40.109.10">
    <property type="entry name" value="NADH Oxidase"/>
    <property type="match status" value="1"/>
</dbReference>
<dbReference type="Proteomes" id="UP001500340">
    <property type="component" value="Unassembled WGS sequence"/>
</dbReference>
<proteinExistence type="predicted"/>
<dbReference type="EMBL" id="BAAACX010000018">
    <property type="protein sequence ID" value="GAA0407163.1"/>
    <property type="molecule type" value="Genomic_DNA"/>
</dbReference>
<protein>
    <recommendedName>
        <fullName evidence="3">Nitroreductase domain-containing protein</fullName>
    </recommendedName>
</protein>
<comment type="caution">
    <text evidence="1">The sequence shown here is derived from an EMBL/GenBank/DDBJ whole genome shotgun (WGS) entry which is preliminary data.</text>
</comment>
<dbReference type="InterPro" id="IPR000415">
    <property type="entry name" value="Nitroreductase-like"/>
</dbReference>
<name>A0ABN0YRI6_9BACL</name>
<reference evidence="1 2" key="1">
    <citation type="journal article" date="2019" name="Int. J. Syst. Evol. Microbiol.">
        <title>The Global Catalogue of Microorganisms (GCM) 10K type strain sequencing project: providing services to taxonomists for standard genome sequencing and annotation.</title>
        <authorList>
            <consortium name="The Broad Institute Genomics Platform"/>
            <consortium name="The Broad Institute Genome Sequencing Center for Infectious Disease"/>
            <person name="Wu L."/>
            <person name="Ma J."/>
        </authorList>
    </citation>
    <scope>NUCLEOTIDE SEQUENCE [LARGE SCALE GENOMIC DNA]</scope>
    <source>
        <strain evidence="1 2">JCM 12774</strain>
    </source>
</reference>
<organism evidence="1 2">
    <name type="scientific">Paenibacillus motobuensis</name>
    <dbReference type="NCBI Taxonomy" id="295324"/>
    <lineage>
        <taxon>Bacteria</taxon>
        <taxon>Bacillati</taxon>
        <taxon>Bacillota</taxon>
        <taxon>Bacilli</taxon>
        <taxon>Bacillales</taxon>
        <taxon>Paenibacillaceae</taxon>
        <taxon>Paenibacillus</taxon>
    </lineage>
</organism>
<evidence type="ECO:0008006" key="3">
    <source>
        <dbReference type="Google" id="ProtNLM"/>
    </source>
</evidence>